<dbReference type="RefSeq" id="WP_012030660.1">
    <property type="nucleotide sequence ID" value="NC_009446.1"/>
</dbReference>
<dbReference type="OrthoDB" id="7069020at2"/>
<name>A5EW63_DICNV</name>
<feature type="signal peptide" evidence="2">
    <location>
        <begin position="1"/>
        <end position="21"/>
    </location>
</feature>
<feature type="region of interest" description="Disordered" evidence="1">
    <location>
        <begin position="174"/>
        <end position="193"/>
    </location>
</feature>
<keyword evidence="2" id="KW-0732">Signal</keyword>
<dbReference type="STRING" id="246195.DNO_0316"/>
<evidence type="ECO:0000256" key="2">
    <source>
        <dbReference type="SAM" id="SignalP"/>
    </source>
</evidence>
<keyword evidence="4" id="KW-1185">Reference proteome</keyword>
<proteinExistence type="predicted"/>
<accession>A5EW63</accession>
<dbReference type="Proteomes" id="UP000000248">
    <property type="component" value="Chromosome"/>
</dbReference>
<dbReference type="AlphaFoldDB" id="A5EW63"/>
<protein>
    <submittedName>
        <fullName evidence="3">Uncharacterized protein</fullName>
    </submittedName>
</protein>
<organism evidence="3 4">
    <name type="scientific">Dichelobacter nodosus (strain VCS1703A)</name>
    <dbReference type="NCBI Taxonomy" id="246195"/>
    <lineage>
        <taxon>Bacteria</taxon>
        <taxon>Pseudomonadati</taxon>
        <taxon>Pseudomonadota</taxon>
        <taxon>Gammaproteobacteria</taxon>
        <taxon>Cardiobacteriales</taxon>
        <taxon>Cardiobacteriaceae</taxon>
        <taxon>Dichelobacter</taxon>
    </lineage>
</organism>
<evidence type="ECO:0000313" key="4">
    <source>
        <dbReference type="Proteomes" id="UP000000248"/>
    </source>
</evidence>
<evidence type="ECO:0000313" key="3">
    <source>
        <dbReference type="EMBL" id="ABQ13368.1"/>
    </source>
</evidence>
<dbReference type="EMBL" id="CP000513">
    <property type="protein sequence ID" value="ABQ13368.1"/>
    <property type="molecule type" value="Genomic_DNA"/>
</dbReference>
<reference evidence="3 4" key="1">
    <citation type="journal article" date="2007" name="Nat. Biotechnol.">
        <title>Genome sequence and identification of candidate vaccine antigens from the animal pathogen Dichelobacter nodosus.</title>
        <authorList>
            <person name="Myers G.S."/>
            <person name="Parker D."/>
            <person name="Al-Hasani K."/>
            <person name="Kennan R.M."/>
            <person name="Seemann T."/>
            <person name="Ren Q."/>
            <person name="Badger J.H."/>
            <person name="Selengut J.D."/>
            <person name="Deboy R.T."/>
            <person name="Tettelin H."/>
            <person name="Boyce J.D."/>
            <person name="McCarl V.P."/>
            <person name="Han X."/>
            <person name="Nelson W.C."/>
            <person name="Madupu R."/>
            <person name="Mohamoud Y."/>
            <person name="Holley T."/>
            <person name="Fedorova N."/>
            <person name="Khouri H."/>
            <person name="Bottomley S.P."/>
            <person name="Whittington R.J."/>
            <person name="Adler B."/>
            <person name="Songer J.G."/>
            <person name="Rood J.I."/>
            <person name="Paulsen I.T."/>
        </authorList>
    </citation>
    <scope>NUCLEOTIDE SEQUENCE [LARGE SCALE GENOMIC DNA]</scope>
    <source>
        <strain evidence="3 4">VCS1703A</strain>
    </source>
</reference>
<evidence type="ECO:0000256" key="1">
    <source>
        <dbReference type="SAM" id="MobiDB-lite"/>
    </source>
</evidence>
<dbReference type="HOGENOM" id="CLU_1406795_0_0_6"/>
<feature type="region of interest" description="Disordered" evidence="1">
    <location>
        <begin position="79"/>
        <end position="99"/>
    </location>
</feature>
<dbReference type="KEGG" id="dno:DNO_0316"/>
<gene>
    <name evidence="3" type="ordered locus">DNO_0316</name>
</gene>
<sequence length="193" mass="21385">MKNRSLLIVLGLITLNAAAQAIDSAPAVRPPTYDKRGNLIVNEEQRAQDRQEGVIARGGYNPEVAAEEAAKQAWKNKIKDAPTLGNSSQRSDPKAASQRNIYRCKDKGKDVYADDDNKHKFQLCQLIRRAQPAPSPTNTAYDTRTTGASCSGAIIYKGSTYIFNDNEPCPIPDQVFQSRKPIEAEPTYYQPEK</sequence>
<feature type="chain" id="PRO_5002680815" evidence="2">
    <location>
        <begin position="22"/>
        <end position="193"/>
    </location>
</feature>